<protein>
    <recommendedName>
        <fullName evidence="7">DNA 3'-5' helicase</fullName>
        <ecNumber evidence="7">5.6.2.4</ecNumber>
    </recommendedName>
</protein>
<comment type="catalytic activity">
    <reaction evidence="8">
        <text>ATP + H2O = ADP + phosphate + H(+)</text>
        <dbReference type="Rhea" id="RHEA:13065"/>
        <dbReference type="ChEBI" id="CHEBI:15377"/>
        <dbReference type="ChEBI" id="CHEBI:15378"/>
        <dbReference type="ChEBI" id="CHEBI:30616"/>
        <dbReference type="ChEBI" id="CHEBI:43474"/>
        <dbReference type="ChEBI" id="CHEBI:456216"/>
        <dbReference type="EC" id="5.6.2.4"/>
    </reaction>
</comment>
<dbReference type="PROSITE" id="PS51198">
    <property type="entry name" value="UVRD_HELICASE_ATP_BIND"/>
    <property type="match status" value="1"/>
</dbReference>
<dbReference type="EC" id="5.6.2.4" evidence="7"/>
<feature type="domain" description="UvrD-like helicase ATP-binding" evidence="10">
    <location>
        <begin position="243"/>
        <end position="525"/>
    </location>
</feature>
<dbReference type="EMBL" id="JBHRSQ010000036">
    <property type="protein sequence ID" value="MFC2993402.1"/>
    <property type="molecule type" value="Genomic_DNA"/>
</dbReference>
<keyword evidence="2 9" id="KW-0378">Hydrolase</keyword>
<evidence type="ECO:0000256" key="4">
    <source>
        <dbReference type="ARBA" id="ARBA00022840"/>
    </source>
</evidence>
<evidence type="ECO:0000256" key="9">
    <source>
        <dbReference type="PROSITE-ProRule" id="PRU00560"/>
    </source>
</evidence>
<keyword evidence="5" id="KW-0413">Isomerase</keyword>
<dbReference type="InterPro" id="IPR000212">
    <property type="entry name" value="DNA_helicase_UvrD/REP"/>
</dbReference>
<dbReference type="PANTHER" id="PTHR11070:SF45">
    <property type="entry name" value="DNA 3'-5' HELICASE"/>
    <property type="match status" value="1"/>
</dbReference>
<evidence type="ECO:0000256" key="7">
    <source>
        <dbReference type="ARBA" id="ARBA00034808"/>
    </source>
</evidence>
<gene>
    <name evidence="11" type="ORF">ACFODV_15385</name>
</gene>
<evidence type="ECO:0000256" key="2">
    <source>
        <dbReference type="ARBA" id="ARBA00022801"/>
    </source>
</evidence>
<keyword evidence="4 9" id="KW-0067">ATP-binding</keyword>
<dbReference type="InterPro" id="IPR014017">
    <property type="entry name" value="DNA_helicase_UvrD-like_C"/>
</dbReference>
<dbReference type="InterPro" id="IPR014016">
    <property type="entry name" value="UvrD-like_ATP-bd"/>
</dbReference>
<feature type="binding site" evidence="9">
    <location>
        <begin position="264"/>
        <end position="271"/>
    </location>
    <ligand>
        <name>ATP</name>
        <dbReference type="ChEBI" id="CHEBI:30616"/>
    </ligand>
</feature>
<keyword evidence="12" id="KW-1185">Reference proteome</keyword>
<dbReference type="SUPFAM" id="SSF52540">
    <property type="entry name" value="P-loop containing nucleoside triphosphate hydrolases"/>
    <property type="match status" value="1"/>
</dbReference>
<reference evidence="12" key="1">
    <citation type="journal article" date="2019" name="Int. J. Syst. Evol. Microbiol.">
        <title>The Global Catalogue of Microorganisms (GCM) 10K type strain sequencing project: providing services to taxonomists for standard genome sequencing and annotation.</title>
        <authorList>
            <consortium name="The Broad Institute Genomics Platform"/>
            <consortium name="The Broad Institute Genome Sequencing Center for Infectious Disease"/>
            <person name="Wu L."/>
            <person name="Ma J."/>
        </authorList>
    </citation>
    <scope>NUCLEOTIDE SEQUENCE [LARGE SCALE GENOMIC DNA]</scope>
    <source>
        <strain evidence="12">KCTC 52660</strain>
    </source>
</reference>
<evidence type="ECO:0000313" key="12">
    <source>
        <dbReference type="Proteomes" id="UP001595386"/>
    </source>
</evidence>
<proteinExistence type="predicted"/>
<comment type="catalytic activity">
    <reaction evidence="6">
        <text>Couples ATP hydrolysis with the unwinding of duplex DNA by translocating in the 3'-5' direction.</text>
        <dbReference type="EC" id="5.6.2.4"/>
    </reaction>
</comment>
<dbReference type="InterPro" id="IPR027417">
    <property type="entry name" value="P-loop_NTPase"/>
</dbReference>
<comment type="caution">
    <text evidence="11">The sequence shown here is derived from an EMBL/GenBank/DDBJ whole genome shotgun (WGS) entry which is preliminary data.</text>
</comment>
<name>A0ABV7B7N9_9GAMM</name>
<evidence type="ECO:0000256" key="5">
    <source>
        <dbReference type="ARBA" id="ARBA00023235"/>
    </source>
</evidence>
<accession>A0ABV7B7N9</accession>
<evidence type="ECO:0000259" key="10">
    <source>
        <dbReference type="PROSITE" id="PS51198"/>
    </source>
</evidence>
<dbReference type="Proteomes" id="UP001595386">
    <property type="component" value="Unassembled WGS sequence"/>
</dbReference>
<evidence type="ECO:0000313" key="11">
    <source>
        <dbReference type="EMBL" id="MFC2993402.1"/>
    </source>
</evidence>
<evidence type="ECO:0000256" key="3">
    <source>
        <dbReference type="ARBA" id="ARBA00022806"/>
    </source>
</evidence>
<dbReference type="RefSeq" id="WP_379760998.1">
    <property type="nucleotide sequence ID" value="NZ_JBHRSQ010000036.1"/>
</dbReference>
<dbReference type="SUPFAM" id="SSF143011">
    <property type="entry name" value="RelE-like"/>
    <property type="match status" value="1"/>
</dbReference>
<dbReference type="Pfam" id="PF13361">
    <property type="entry name" value="UvrD_C"/>
    <property type="match status" value="1"/>
</dbReference>
<keyword evidence="3 9" id="KW-0347">Helicase</keyword>
<keyword evidence="1 9" id="KW-0547">Nucleotide-binding</keyword>
<dbReference type="Pfam" id="PF00580">
    <property type="entry name" value="UvrD-helicase"/>
    <property type="match status" value="1"/>
</dbReference>
<sequence length="706" mass="78860">MVSVAFSDKYFDSLLKLTPNEQSQANKAVMLFQQDPQHGGLHYEKLTAFKDSKLRSIRANQDVRIILAAAEKEDLYLMLYVAHHEPAYAWAAKRKVEINPNTGSLQVFTVEERREEAAPAPSSAPELPGLFDTIRDRQLLQLGVPEEALGLVRSMRIEADLETAHLNEQIPADAYEGLFMLMAGASFEEAYGEVVPAAPEAVDTDDFGSALARPESRAHFTVAENEEALQAVLNQSLEKWRVFLHPAQRRLAEGTKNGPVRVLGGAGTGKTVVAMHRAKWLAEQVAGSSTPGQEQKVLFTTFTRNLAADIKQNLHKICSSQALERIDVMNLDAWVVSFLKKQGYDYGLLMDAQQQKRLWEEAYSEKPAAIDLGLAFFQEEWARVIQPQSIGSLDDYKKASRIGRGTRLNRQQRVEIWPVFERFRHILASNYLKETDDAYRDARQLLETNPELRPNLCSVIVDEAQDMGSQAFMLLRALVPPGPNDLFIVGDGHQRIYGKNKVVLGQCGIDIRGRSARLKVNYRTTDETRKLAVSILEGVEVDDLDGGQDSQQFYHSLMHGPVPEVRCFDSLDEQAQAILEAMQGNGLAPEACCVIARTRREVGELKAALESRQQPCHQLDGRSAATPDGELNLATMHRVKGLEFDAVFVASVNRGLVPLAPVIQSAADAVTRRQRENEERALLYVSLTRARKLAFVYGYGQMSEWF</sequence>
<dbReference type="PANTHER" id="PTHR11070">
    <property type="entry name" value="UVRD / RECB / PCRA DNA HELICASE FAMILY MEMBER"/>
    <property type="match status" value="1"/>
</dbReference>
<dbReference type="Gene3D" id="3.40.50.300">
    <property type="entry name" value="P-loop containing nucleotide triphosphate hydrolases"/>
    <property type="match status" value="2"/>
</dbReference>
<evidence type="ECO:0000256" key="1">
    <source>
        <dbReference type="ARBA" id="ARBA00022741"/>
    </source>
</evidence>
<evidence type="ECO:0000256" key="6">
    <source>
        <dbReference type="ARBA" id="ARBA00034617"/>
    </source>
</evidence>
<dbReference type="InterPro" id="IPR035093">
    <property type="entry name" value="RelE/ParE_toxin_dom_sf"/>
</dbReference>
<evidence type="ECO:0000256" key="8">
    <source>
        <dbReference type="ARBA" id="ARBA00048988"/>
    </source>
</evidence>
<organism evidence="11 12">
    <name type="scientific">Halomonas tibetensis</name>
    <dbReference type="NCBI Taxonomy" id="2259590"/>
    <lineage>
        <taxon>Bacteria</taxon>
        <taxon>Pseudomonadati</taxon>
        <taxon>Pseudomonadota</taxon>
        <taxon>Gammaproteobacteria</taxon>
        <taxon>Oceanospirillales</taxon>
        <taxon>Halomonadaceae</taxon>
        <taxon>Halomonas</taxon>
    </lineage>
</organism>